<feature type="transmembrane region" description="Helical" evidence="3">
    <location>
        <begin position="1009"/>
        <end position="1032"/>
    </location>
</feature>
<dbReference type="Proteomes" id="UP000823914">
    <property type="component" value="Unassembled WGS sequence"/>
</dbReference>
<dbReference type="PANTHER" id="PTHR32063">
    <property type="match status" value="1"/>
</dbReference>
<protein>
    <submittedName>
        <fullName evidence="4">Efflux RND transporter permease subunit</fullName>
    </submittedName>
</protein>
<evidence type="ECO:0000256" key="3">
    <source>
        <dbReference type="SAM" id="Phobius"/>
    </source>
</evidence>
<feature type="transmembrane region" description="Helical" evidence="3">
    <location>
        <begin position="896"/>
        <end position="916"/>
    </location>
</feature>
<feature type="transmembrane region" description="Helical" evidence="3">
    <location>
        <begin position="870"/>
        <end position="889"/>
    </location>
</feature>
<feature type="coiled-coil region" evidence="2">
    <location>
        <begin position="1088"/>
        <end position="1122"/>
    </location>
</feature>
<reference evidence="4" key="1">
    <citation type="journal article" date="2021" name="PeerJ">
        <title>Extensive microbial diversity within the chicken gut microbiome revealed by metagenomics and culture.</title>
        <authorList>
            <person name="Gilroy R."/>
            <person name="Ravi A."/>
            <person name="Getino M."/>
            <person name="Pursley I."/>
            <person name="Horton D.L."/>
            <person name="Alikhan N.F."/>
            <person name="Baker D."/>
            <person name="Gharbi K."/>
            <person name="Hall N."/>
            <person name="Watson M."/>
            <person name="Adriaenssens E.M."/>
            <person name="Foster-Nyarko E."/>
            <person name="Jarju S."/>
            <person name="Secka A."/>
            <person name="Antonio M."/>
            <person name="Oren A."/>
            <person name="Chaudhuri R.R."/>
            <person name="La Ragione R."/>
            <person name="Hildebrand F."/>
            <person name="Pallen M.J."/>
        </authorList>
    </citation>
    <scope>NUCLEOTIDE SEQUENCE</scope>
    <source>
        <strain evidence="4">Gambia15-2214</strain>
    </source>
</reference>
<gene>
    <name evidence="4" type="ORF">IAA16_09710</name>
</gene>
<feature type="non-terminal residue" evidence="4">
    <location>
        <position position="1524"/>
    </location>
</feature>
<feature type="coiled-coil region" evidence="2">
    <location>
        <begin position="1458"/>
        <end position="1512"/>
    </location>
</feature>
<feature type="transmembrane region" description="Helical" evidence="3">
    <location>
        <begin position="334"/>
        <end position="353"/>
    </location>
</feature>
<evidence type="ECO:0000313" key="5">
    <source>
        <dbReference type="Proteomes" id="UP000823914"/>
    </source>
</evidence>
<feature type="transmembrane region" description="Helical" evidence="3">
    <location>
        <begin position="473"/>
        <end position="497"/>
    </location>
</feature>
<dbReference type="PRINTS" id="PR00702">
    <property type="entry name" value="ACRIFLAVINRP"/>
</dbReference>
<name>A0A9E2L3V3_9SPIR</name>
<dbReference type="Gene3D" id="1.20.1600.10">
    <property type="entry name" value="Outer membrane efflux proteins (OEP)"/>
    <property type="match status" value="1"/>
</dbReference>
<dbReference type="GO" id="GO:0005886">
    <property type="term" value="C:plasma membrane"/>
    <property type="evidence" value="ECO:0007669"/>
    <property type="project" value="TreeGrafter"/>
</dbReference>
<dbReference type="Gene3D" id="3.30.70.1440">
    <property type="entry name" value="Multidrug efflux transporter AcrB pore domain"/>
    <property type="match status" value="1"/>
</dbReference>
<dbReference type="Gene3D" id="1.20.1640.10">
    <property type="entry name" value="Multidrug efflux transporter AcrB transmembrane domain"/>
    <property type="match status" value="2"/>
</dbReference>
<dbReference type="SUPFAM" id="SSF82714">
    <property type="entry name" value="Multidrug efflux transporter AcrB TolC docking domain, DN and DC subdomains"/>
    <property type="match status" value="1"/>
</dbReference>
<sequence>MKVSQFAVKHPVVIGMLLIVLGVFGILSVSSINVEFMGDISMPSVIVVAVYPGADAQDMEEDVTSVLEDDFVTLPDFKSISSESANSVCTITITFRDGIDPYDRVTEVRDRINRLMPDLPQGLSGTPIVLVGGAEMLPVFSFSVLGGEDQGAVTNYVENTLKPRLTSVAGVSSVEVSGGSNLRVNVKLRVEDLASKEISALNVYQILGYSNVSLPAGSVVYNDENIAIRYRGELTSLEDIRQLPVGSTEDGIIIRLQDVADVTFDYPEPETYVTDGKNPLILVEVKKRSDGNTMTIAKTIKDILAESEAEIGGAITYNIIDDDSRTISASMSTVIQSGIGGIVMAVLVIFLFLTDFRATLIIGLSIPLSILFTFVAMKLFGVTVNLMSLSGIVVALGMVVDGSIVMLEQVYRYYGERDSEGKLRYSVSEAIFKGSGEVGASIFASTATTVVVFVPIAVLSGIVGMILRDVSLTLIMALTASFISAVVLVPFLMKLFLKDTGPKTRVTFVHRGVNWLEEKYKKMLRWSLKSWKFFVFLSCVVLLATLFILQSLGITFVPSTDNSDFYINLEYPSGFTLEKTKANTEEVVSLLYKNVPEVQTAVSFIGAVENFGSAQQQTNASYIHVVLVPVAERERDIHTIILQMQNVITSEIPGVAVEVTNGGFDKLLGYVTGGGGYGLTFVGEDIDLLYDTAVSFKNFLQQDKEVVTVKMNTSMDAQALTMDMVHEYMSSVGISSYEAGITATILFQGMNVGRFRSIEDDNRYDIYLYSDKKNSVFTPDDLTDIQVISAAGAPVSFASIGDIRKENTLSKINRQDRAKTITVSARLISEDTSGVNSRVQEWLKKNPLPTGITSKSGGVMELIEDSIPSVVMALAVAWFLVYTVMVLQFERFRQPLIVMATIPFCLIGIVIGLLIFGSSMNLVAFLGVISLGGVVVNNGIILIDYINLLREQRKDEEGQESVLQEAVISGSASRIRPIFMTTLTTMLGVVPMAIAKGEGAEIYAPLGQAIAGGLLTSTLITLFVIPVLYYIAERRRHMKSEKNSLIKVSLLLITLSLLVSVPKGYAQSSSTGKSPLPRLTYSGEKLTLNDLVLSMEENNVDLKKAQENLNKALLDVKDAKGNYQPQIDFIGGSMYMFNPPIDEITLKQGSLNGAIGDVSSIPVLSGINIPVQDVVVYEGMPNWYYAFMVNIQQPIYTWGKISNGVKIYSNVADVQALQLSSQKKQLKVSLEASAVALYYLTEIEKLLTQQQKYVDELVVLSEDGLKQGVLLKQDVLEAKTQAALIPVTMSEIESNKDSVLEELRRITGLPNLTGDMIAVLPDEDFYKQMTEQKLEYLESLALNPEKDTFVILDKLVEVSSDAQKVAKASIYGKPDIALNLGLGFQGDMQKLFKGDLSWQENTSANITLIIKTTLWDGGKILNDVKRAGSDINTAVYEKEAAISTVKQELYKQYNSMNLANLKIEYQKLKIETAQSQLEQAQKLQNSGYGSKRDILQAQITKTTEEITLLQEKINLATAVHTIEA</sequence>
<keyword evidence="3" id="KW-0472">Membrane</keyword>
<dbReference type="PANTHER" id="PTHR32063:SF0">
    <property type="entry name" value="SWARMING MOTILITY PROTEIN SWRC"/>
    <property type="match status" value="1"/>
</dbReference>
<comment type="similarity">
    <text evidence="1">Belongs to the outer membrane factor (OMF) (TC 1.B.17) family.</text>
</comment>
<dbReference type="Pfam" id="PF02321">
    <property type="entry name" value="OEP"/>
    <property type="match status" value="1"/>
</dbReference>
<feature type="transmembrane region" description="Helical" evidence="3">
    <location>
        <begin position="922"/>
        <end position="946"/>
    </location>
</feature>
<feature type="transmembrane region" description="Helical" evidence="3">
    <location>
        <begin position="360"/>
        <end position="380"/>
    </location>
</feature>
<dbReference type="InterPro" id="IPR027463">
    <property type="entry name" value="AcrB_DN_DC_subdom"/>
</dbReference>
<dbReference type="InterPro" id="IPR003423">
    <property type="entry name" value="OMP_efflux"/>
</dbReference>
<dbReference type="EMBL" id="JAHLFV010000223">
    <property type="protein sequence ID" value="MBU3850829.1"/>
    <property type="molecule type" value="Genomic_DNA"/>
</dbReference>
<keyword evidence="2" id="KW-0175">Coiled coil</keyword>
<dbReference type="Gene3D" id="3.30.2090.10">
    <property type="entry name" value="Multidrug efflux transporter AcrB TolC docking domain, DN and DC subdomains"/>
    <property type="match status" value="2"/>
</dbReference>
<dbReference type="InterPro" id="IPR001036">
    <property type="entry name" value="Acrflvin-R"/>
</dbReference>
<accession>A0A9E2L3V3</accession>
<dbReference type="SUPFAM" id="SSF82693">
    <property type="entry name" value="Multidrug efflux transporter AcrB pore domain, PN1, PN2, PC1 and PC2 subdomains"/>
    <property type="match status" value="3"/>
</dbReference>
<feature type="transmembrane region" description="Helical" evidence="3">
    <location>
        <begin position="12"/>
        <end position="32"/>
    </location>
</feature>
<dbReference type="Gene3D" id="3.30.70.1320">
    <property type="entry name" value="Multidrug efflux transporter AcrB pore domain like"/>
    <property type="match status" value="1"/>
</dbReference>
<evidence type="ECO:0000256" key="1">
    <source>
        <dbReference type="ARBA" id="ARBA00007613"/>
    </source>
</evidence>
<feature type="transmembrane region" description="Helical" evidence="3">
    <location>
        <begin position="978"/>
        <end position="997"/>
    </location>
</feature>
<evidence type="ECO:0000256" key="2">
    <source>
        <dbReference type="SAM" id="Coils"/>
    </source>
</evidence>
<keyword evidence="3" id="KW-1133">Transmembrane helix</keyword>
<proteinExistence type="inferred from homology"/>
<dbReference type="SUPFAM" id="SSF82866">
    <property type="entry name" value="Multidrug efflux transporter AcrB transmembrane domain"/>
    <property type="match status" value="2"/>
</dbReference>
<feature type="transmembrane region" description="Helical" evidence="3">
    <location>
        <begin position="531"/>
        <end position="549"/>
    </location>
</feature>
<comment type="caution">
    <text evidence="4">The sequence shown here is derived from an EMBL/GenBank/DDBJ whole genome shotgun (WGS) entry which is preliminary data.</text>
</comment>
<feature type="transmembrane region" description="Helical" evidence="3">
    <location>
        <begin position="386"/>
        <end position="407"/>
    </location>
</feature>
<dbReference type="GO" id="GO:0015562">
    <property type="term" value="F:efflux transmembrane transporter activity"/>
    <property type="evidence" value="ECO:0007669"/>
    <property type="project" value="InterPro"/>
</dbReference>
<reference evidence="4" key="2">
    <citation type="submission" date="2021-04" db="EMBL/GenBank/DDBJ databases">
        <authorList>
            <person name="Gilroy R."/>
        </authorList>
    </citation>
    <scope>NUCLEOTIDE SEQUENCE</scope>
    <source>
        <strain evidence="4">Gambia15-2214</strain>
    </source>
</reference>
<dbReference type="SUPFAM" id="SSF56954">
    <property type="entry name" value="Outer membrane efflux proteins (OEP)"/>
    <property type="match status" value="1"/>
</dbReference>
<keyword evidence="3" id="KW-0812">Transmembrane</keyword>
<feature type="transmembrane region" description="Helical" evidence="3">
    <location>
        <begin position="1044"/>
        <end position="1065"/>
    </location>
</feature>
<feature type="transmembrane region" description="Helical" evidence="3">
    <location>
        <begin position="442"/>
        <end position="467"/>
    </location>
</feature>
<dbReference type="Pfam" id="PF00873">
    <property type="entry name" value="ACR_tran"/>
    <property type="match status" value="1"/>
</dbReference>
<dbReference type="Gene3D" id="3.30.70.1430">
    <property type="entry name" value="Multidrug efflux transporter AcrB pore domain"/>
    <property type="match status" value="2"/>
</dbReference>
<evidence type="ECO:0000313" key="4">
    <source>
        <dbReference type="EMBL" id="MBU3850829.1"/>
    </source>
</evidence>
<organism evidence="4 5">
    <name type="scientific">Candidatus Treponema excrementipullorum</name>
    <dbReference type="NCBI Taxonomy" id="2838768"/>
    <lineage>
        <taxon>Bacteria</taxon>
        <taxon>Pseudomonadati</taxon>
        <taxon>Spirochaetota</taxon>
        <taxon>Spirochaetia</taxon>
        <taxon>Spirochaetales</taxon>
        <taxon>Treponemataceae</taxon>
        <taxon>Treponema</taxon>
    </lineage>
</organism>
<dbReference type="GO" id="GO:0042910">
    <property type="term" value="F:xenobiotic transmembrane transporter activity"/>
    <property type="evidence" value="ECO:0007669"/>
    <property type="project" value="TreeGrafter"/>
</dbReference>